<dbReference type="EMBL" id="QZWG01000017">
    <property type="protein sequence ID" value="RZB57522.1"/>
    <property type="molecule type" value="Genomic_DNA"/>
</dbReference>
<name>A0A445G8K4_GLYSO</name>
<evidence type="ECO:0000313" key="1">
    <source>
        <dbReference type="EMBL" id="RZB57522.1"/>
    </source>
</evidence>
<proteinExistence type="predicted"/>
<evidence type="ECO:0000313" key="2">
    <source>
        <dbReference type="Proteomes" id="UP000289340"/>
    </source>
</evidence>
<accession>A0A445G8K4</accession>
<organism evidence="1 2">
    <name type="scientific">Glycine soja</name>
    <name type="common">Wild soybean</name>
    <dbReference type="NCBI Taxonomy" id="3848"/>
    <lineage>
        <taxon>Eukaryota</taxon>
        <taxon>Viridiplantae</taxon>
        <taxon>Streptophyta</taxon>
        <taxon>Embryophyta</taxon>
        <taxon>Tracheophyta</taxon>
        <taxon>Spermatophyta</taxon>
        <taxon>Magnoliopsida</taxon>
        <taxon>eudicotyledons</taxon>
        <taxon>Gunneridae</taxon>
        <taxon>Pentapetalae</taxon>
        <taxon>rosids</taxon>
        <taxon>fabids</taxon>
        <taxon>Fabales</taxon>
        <taxon>Fabaceae</taxon>
        <taxon>Papilionoideae</taxon>
        <taxon>50 kb inversion clade</taxon>
        <taxon>NPAAA clade</taxon>
        <taxon>indigoferoid/millettioid clade</taxon>
        <taxon>Phaseoleae</taxon>
        <taxon>Glycine</taxon>
        <taxon>Glycine subgen. Soja</taxon>
    </lineage>
</organism>
<sequence length="247" mass="27636">MIHNHFAYTLFPPVPISPLGLDKVRSQGFRMENENSHSVPCNAGGHKMYHPKMCTLVLVAGFLLQIERREGISPLRRSQDWSSTPTHHCVGTLSILGTLARILITFLLEFLPLPERIPIVLGHSLVDKKEWISNGLNSQSDLELRNKPFSGKGLHNIYLKRRKDILLCLLPIPGRSTGKSIFNGCPDCLFPRSYSYHYPTSLVFIALATAIHSLSTFHACKTLSKEEESSMCTRRISNSLEGIDIGS</sequence>
<reference evidence="1 2" key="1">
    <citation type="submission" date="2018-09" db="EMBL/GenBank/DDBJ databases">
        <title>A high-quality reference genome of wild soybean provides a powerful tool to mine soybean genomes.</title>
        <authorList>
            <person name="Xie M."/>
            <person name="Chung C.Y.L."/>
            <person name="Li M.-W."/>
            <person name="Wong F.-L."/>
            <person name="Chan T.-F."/>
            <person name="Lam H.-M."/>
        </authorList>
    </citation>
    <scope>NUCLEOTIDE SEQUENCE [LARGE SCALE GENOMIC DNA]</scope>
    <source>
        <strain evidence="2">cv. W05</strain>
        <tissue evidence="1">Hypocotyl of etiolated seedlings</tissue>
    </source>
</reference>
<gene>
    <name evidence="1" type="ORF">D0Y65_046273</name>
</gene>
<dbReference type="Proteomes" id="UP000289340">
    <property type="component" value="Chromosome 17"/>
</dbReference>
<protein>
    <submittedName>
        <fullName evidence="1">Uncharacterized protein</fullName>
    </submittedName>
</protein>
<keyword evidence="2" id="KW-1185">Reference proteome</keyword>
<comment type="caution">
    <text evidence="1">The sequence shown here is derived from an EMBL/GenBank/DDBJ whole genome shotgun (WGS) entry which is preliminary data.</text>
</comment>
<dbReference type="AlphaFoldDB" id="A0A445G8K4"/>